<dbReference type="Proteomes" id="UP000314294">
    <property type="component" value="Unassembled WGS sequence"/>
</dbReference>
<sequence>MMSITDKVPLYFQQAVLVLACDELLFFHRDCGGRQRRARESKERPVGKPPVAACASACCKCSVSKSPIFCVRSNTYFKLSER</sequence>
<organism evidence="1 2">
    <name type="scientific">Liparis tanakae</name>
    <name type="common">Tanaka's snailfish</name>
    <dbReference type="NCBI Taxonomy" id="230148"/>
    <lineage>
        <taxon>Eukaryota</taxon>
        <taxon>Metazoa</taxon>
        <taxon>Chordata</taxon>
        <taxon>Craniata</taxon>
        <taxon>Vertebrata</taxon>
        <taxon>Euteleostomi</taxon>
        <taxon>Actinopterygii</taxon>
        <taxon>Neopterygii</taxon>
        <taxon>Teleostei</taxon>
        <taxon>Neoteleostei</taxon>
        <taxon>Acanthomorphata</taxon>
        <taxon>Eupercaria</taxon>
        <taxon>Perciformes</taxon>
        <taxon>Cottioidei</taxon>
        <taxon>Cottales</taxon>
        <taxon>Liparidae</taxon>
        <taxon>Liparis</taxon>
    </lineage>
</organism>
<dbReference type="EMBL" id="SRLO01000112">
    <property type="protein sequence ID" value="TNN74596.1"/>
    <property type="molecule type" value="Genomic_DNA"/>
</dbReference>
<dbReference type="AlphaFoldDB" id="A0A4Z2I993"/>
<comment type="caution">
    <text evidence="1">The sequence shown here is derived from an EMBL/GenBank/DDBJ whole genome shotgun (WGS) entry which is preliminary data.</text>
</comment>
<reference evidence="1 2" key="1">
    <citation type="submission" date="2019-03" db="EMBL/GenBank/DDBJ databases">
        <title>First draft genome of Liparis tanakae, snailfish: a comprehensive survey of snailfish specific genes.</title>
        <authorList>
            <person name="Kim W."/>
            <person name="Song I."/>
            <person name="Jeong J.-H."/>
            <person name="Kim D."/>
            <person name="Kim S."/>
            <person name="Ryu S."/>
            <person name="Song J.Y."/>
            <person name="Lee S.K."/>
        </authorList>
    </citation>
    <scope>NUCLEOTIDE SEQUENCE [LARGE SCALE GENOMIC DNA]</scope>
    <source>
        <tissue evidence="1">Muscle</tissue>
    </source>
</reference>
<keyword evidence="2" id="KW-1185">Reference proteome</keyword>
<gene>
    <name evidence="1" type="ORF">EYF80_015143</name>
</gene>
<dbReference type="PROSITE" id="PS51257">
    <property type="entry name" value="PROKAR_LIPOPROTEIN"/>
    <property type="match status" value="1"/>
</dbReference>
<name>A0A4Z2I993_9TELE</name>
<evidence type="ECO:0000313" key="2">
    <source>
        <dbReference type="Proteomes" id="UP000314294"/>
    </source>
</evidence>
<proteinExistence type="predicted"/>
<protein>
    <submittedName>
        <fullName evidence="1">Uncharacterized protein</fullName>
    </submittedName>
</protein>
<accession>A0A4Z2I993</accession>
<evidence type="ECO:0000313" key="1">
    <source>
        <dbReference type="EMBL" id="TNN74596.1"/>
    </source>
</evidence>